<dbReference type="WormBase" id="C49A9.9a">
    <property type="protein sequence ID" value="CE27112"/>
    <property type="gene ID" value="WBGene00016763"/>
</dbReference>
<dbReference type="HOGENOM" id="CLU_676596_0_0_1"/>
<dbReference type="OMA" id="CRTNRAR"/>
<dbReference type="AGR" id="WB:WBGene00016763"/>
<evidence type="ECO:0000313" key="4">
    <source>
        <dbReference type="WormBase" id="C49A9.9a"/>
    </source>
</evidence>
<feature type="compositionally biased region" description="Polar residues" evidence="1">
    <location>
        <begin position="204"/>
        <end position="234"/>
    </location>
</feature>
<dbReference type="PANTHER" id="PTHR21516">
    <property type="entry name" value="AAA_LID_7 DOMAIN-CONTAINING PROTEIN-RELATED-RELATED"/>
    <property type="match status" value="1"/>
</dbReference>
<evidence type="ECO:0000313" key="2">
    <source>
        <dbReference type="EMBL" id="CCD67628.1"/>
    </source>
</evidence>
<dbReference type="InParanoid" id="Q9BKP7"/>
<dbReference type="UCSC" id="C49A9.9a.1">
    <property type="organism name" value="c. elegans"/>
</dbReference>
<dbReference type="Pfam" id="PF03312">
    <property type="entry name" value="DUF272"/>
    <property type="match status" value="1"/>
</dbReference>
<evidence type="ECO:0000256" key="1">
    <source>
        <dbReference type="SAM" id="MobiDB-lite"/>
    </source>
</evidence>
<dbReference type="GeneID" id="177383"/>
<dbReference type="FunCoup" id="Q9BKP7">
    <property type="interactions" value="169"/>
</dbReference>
<dbReference type="PaxDb" id="6239-C49A9.9a.1"/>
<keyword evidence="5" id="KW-1267">Proteomics identification</keyword>
<dbReference type="Bgee" id="WBGene00016763">
    <property type="expression patterns" value="Expressed in larva and 3 other cell types or tissues"/>
</dbReference>
<dbReference type="PANTHER" id="PTHR21516:SF8">
    <property type="entry name" value="FHA DOMAIN-CONTAINING PROTEIN-RELATED"/>
    <property type="match status" value="1"/>
</dbReference>
<name>Q9BKP7_CAEEL</name>
<dbReference type="CTD" id="177383"/>
<dbReference type="AlphaFoldDB" id="Q9BKP7"/>
<dbReference type="Proteomes" id="UP000001940">
    <property type="component" value="Chromosome IV"/>
</dbReference>
<accession>Q9BKP7</accession>
<dbReference type="EMBL" id="BX284604">
    <property type="protein sequence ID" value="CCD67628.1"/>
    <property type="molecule type" value="Genomic_DNA"/>
</dbReference>
<dbReference type="PhylomeDB" id="Q9BKP7"/>
<evidence type="ECO:0007829" key="5">
    <source>
        <dbReference type="PeptideAtlas" id="Q9BKP7"/>
    </source>
</evidence>
<proteinExistence type="evidence at protein level"/>
<dbReference type="OrthoDB" id="5802586at2759"/>
<keyword evidence="3" id="KW-1185">Reference proteome</keyword>
<dbReference type="RefSeq" id="NP_001023084.1">
    <property type="nucleotide sequence ID" value="NM_001027913.6"/>
</dbReference>
<dbReference type="InterPro" id="IPR004987">
    <property type="entry name" value="DUF272"/>
</dbReference>
<dbReference type="PeptideAtlas" id="Q9BKP7"/>
<protein>
    <submittedName>
        <fullName evidence="2">FHA domain-containing protein</fullName>
    </submittedName>
</protein>
<gene>
    <name evidence="2 4" type="ORF">C49A9.9</name>
    <name evidence="2" type="ORF">CELE_C49A9.9</name>
</gene>
<evidence type="ECO:0000313" key="3">
    <source>
        <dbReference type="Proteomes" id="UP000001940"/>
    </source>
</evidence>
<feature type="region of interest" description="Disordered" evidence="1">
    <location>
        <begin position="166"/>
        <end position="278"/>
    </location>
</feature>
<reference evidence="2 3" key="1">
    <citation type="journal article" date="1998" name="Science">
        <title>Genome sequence of the nematode C. elegans: a platform for investigating biology.</title>
        <authorList>
            <consortium name="The C. elegans sequencing consortium"/>
            <person name="Sulson J.E."/>
            <person name="Waterston R."/>
        </authorList>
    </citation>
    <scope>NUCLEOTIDE SEQUENCE [LARGE SCALE GENOMIC DNA]</scope>
    <source>
        <strain evidence="2 3">Bristol N2</strain>
    </source>
</reference>
<dbReference type="eggNOG" id="ENOG502TGAM">
    <property type="taxonomic scope" value="Eukaryota"/>
</dbReference>
<organism evidence="2 3">
    <name type="scientific">Caenorhabditis elegans</name>
    <dbReference type="NCBI Taxonomy" id="6239"/>
    <lineage>
        <taxon>Eukaryota</taxon>
        <taxon>Metazoa</taxon>
        <taxon>Ecdysozoa</taxon>
        <taxon>Nematoda</taxon>
        <taxon>Chromadorea</taxon>
        <taxon>Rhabditida</taxon>
        <taxon>Rhabditina</taxon>
        <taxon>Rhabditomorpha</taxon>
        <taxon>Rhabditoidea</taxon>
        <taxon>Rhabditidae</taxon>
        <taxon>Peloderinae</taxon>
        <taxon>Caenorhabditis</taxon>
    </lineage>
</organism>
<feature type="compositionally biased region" description="Polar residues" evidence="1">
    <location>
        <begin position="181"/>
        <end position="197"/>
    </location>
</feature>
<sequence>MNNFTMPDPQYFLFAARRDQGQLILVNPKSGQRFLMNEELLRRDYRVQLGDFLKCRTNRARELYEISQTKHTADISTVINGDEAIVVNLKVNLISQNGLLLFQCPLFDDIRCWPVIQTGRYVITMRLLNTSREMIPGKIVHFEAVDIAAQAPNERFVNSGQKVGSGFSTTAKKPEPIVGTGFSSASRTESPKPNSTVVGKGFQRPQTPKQNTKVVGSGFPSPQKQVTPANNNKVAGSGFPKPPKKEEKIVGTGFQPSKKDKNSEKPGQIVGEGFTTSQTKEEKQRAVVTSIDEKRPGLYYLWNLDSKTEGLFKTTKYVLALGHHFEGTFQKQEDGRCVCKEYKGPITELLHGGINDKEKLFLTVKITKFTPAGVNQKFSTGTAKYIGELLEGSTDETKLTAGCIGKTVKIERRGVGEKDYVWMVTKIL</sequence>
<dbReference type="STRING" id="6239.C49A9.9a.3"/>
<dbReference type="KEGG" id="cel:CELE_C49A9.9"/>